<accession>A0AA39JJP2</accession>
<dbReference type="GO" id="GO:0000724">
    <property type="term" value="P:double-strand break repair via homologous recombination"/>
    <property type="evidence" value="ECO:0007669"/>
    <property type="project" value="TreeGrafter"/>
</dbReference>
<gene>
    <name evidence="7" type="ORF">EV420DRAFT_1768557</name>
</gene>
<dbReference type="GO" id="GO:0005737">
    <property type="term" value="C:cytoplasm"/>
    <property type="evidence" value="ECO:0007669"/>
    <property type="project" value="TreeGrafter"/>
</dbReference>
<keyword evidence="8" id="KW-1185">Reference proteome</keyword>
<dbReference type="GO" id="GO:0016787">
    <property type="term" value="F:hydrolase activity"/>
    <property type="evidence" value="ECO:0007669"/>
    <property type="project" value="UniProtKB-KW"/>
</dbReference>
<evidence type="ECO:0000313" key="7">
    <source>
        <dbReference type="EMBL" id="KAK0443442.1"/>
    </source>
</evidence>
<keyword evidence="2" id="KW-0238">DNA-binding</keyword>
<evidence type="ECO:0000256" key="1">
    <source>
        <dbReference type="ARBA" id="ARBA00005446"/>
    </source>
</evidence>
<dbReference type="AlphaFoldDB" id="A0AA39JJP2"/>
<dbReference type="GO" id="GO:0003677">
    <property type="term" value="F:DNA binding"/>
    <property type="evidence" value="ECO:0007669"/>
    <property type="project" value="UniProtKB-KW"/>
</dbReference>
<keyword evidence="3" id="KW-0413">Isomerase</keyword>
<dbReference type="Pfam" id="PF00270">
    <property type="entry name" value="DEAD"/>
    <property type="match status" value="1"/>
</dbReference>
<comment type="similarity">
    <text evidence="1">Belongs to the helicase family. RecQ subfamily.</text>
</comment>
<evidence type="ECO:0000256" key="2">
    <source>
        <dbReference type="ARBA" id="ARBA00023125"/>
    </source>
</evidence>
<dbReference type="EC" id="5.6.2.4" evidence="5"/>
<dbReference type="InterPro" id="IPR011545">
    <property type="entry name" value="DEAD/DEAH_box_helicase_dom"/>
</dbReference>
<sequence length="289" mass="32905">MGTISGSKTIFESLDNIRNAGFDDLSQYITHFVDVDHVPSTYISTLSRDQQIICYRLFLLAYLVTCGREAPREMQLRAALASYERRDSAVIAGTGSGKTLIIALLILLDHPSNGVSITIYPLKHLQLTQARDFVIKYKINTIAINDDTSRNQSFWDNMIFNGKTKTLGTVKHFIVTTEQVFKSKEGYLTRFGHLIRTLAFRKTIRHVFVDEAHFIYFAGTPQYNVPAFRPSWGRLNEIKILPSIPWQVLTATSPLHVLSVIESAVLHLEFKVERTCPMKEGCKIHQRRT</sequence>
<dbReference type="GO" id="GO:0009378">
    <property type="term" value="F:four-way junction helicase activity"/>
    <property type="evidence" value="ECO:0007669"/>
    <property type="project" value="TreeGrafter"/>
</dbReference>
<reference evidence="7" key="1">
    <citation type="submission" date="2023-06" db="EMBL/GenBank/DDBJ databases">
        <authorList>
            <consortium name="Lawrence Berkeley National Laboratory"/>
            <person name="Ahrendt S."/>
            <person name="Sahu N."/>
            <person name="Indic B."/>
            <person name="Wong-Bajracharya J."/>
            <person name="Merenyi Z."/>
            <person name="Ke H.-M."/>
            <person name="Monk M."/>
            <person name="Kocsube S."/>
            <person name="Drula E."/>
            <person name="Lipzen A."/>
            <person name="Balint B."/>
            <person name="Henrissat B."/>
            <person name="Andreopoulos B."/>
            <person name="Martin F.M."/>
            <person name="Harder C.B."/>
            <person name="Rigling D."/>
            <person name="Ford K.L."/>
            <person name="Foster G.D."/>
            <person name="Pangilinan J."/>
            <person name="Papanicolaou A."/>
            <person name="Barry K."/>
            <person name="LaButti K."/>
            <person name="Viragh M."/>
            <person name="Koriabine M."/>
            <person name="Yan M."/>
            <person name="Riley R."/>
            <person name="Champramary S."/>
            <person name="Plett K.L."/>
            <person name="Tsai I.J."/>
            <person name="Slot J."/>
            <person name="Sipos G."/>
            <person name="Plett J."/>
            <person name="Nagy L.G."/>
            <person name="Grigoriev I.V."/>
        </authorList>
    </citation>
    <scope>NUCLEOTIDE SEQUENCE</scope>
    <source>
        <strain evidence="7">CCBAS 213</strain>
    </source>
</reference>
<dbReference type="SMART" id="SM00487">
    <property type="entry name" value="DEXDc"/>
    <property type="match status" value="1"/>
</dbReference>
<dbReference type="GO" id="GO:0005524">
    <property type="term" value="F:ATP binding"/>
    <property type="evidence" value="ECO:0007669"/>
    <property type="project" value="InterPro"/>
</dbReference>
<dbReference type="SUPFAM" id="SSF52540">
    <property type="entry name" value="P-loop containing nucleoside triphosphate hydrolases"/>
    <property type="match status" value="1"/>
</dbReference>
<dbReference type="Proteomes" id="UP001175211">
    <property type="component" value="Unassembled WGS sequence"/>
</dbReference>
<dbReference type="RefSeq" id="XP_060324761.1">
    <property type="nucleotide sequence ID" value="XM_060480978.1"/>
</dbReference>
<dbReference type="GO" id="GO:0005694">
    <property type="term" value="C:chromosome"/>
    <property type="evidence" value="ECO:0007669"/>
    <property type="project" value="TreeGrafter"/>
</dbReference>
<name>A0AA39JJP2_ARMTA</name>
<organism evidence="7 8">
    <name type="scientific">Armillaria tabescens</name>
    <name type="common">Ringless honey mushroom</name>
    <name type="synonym">Agaricus tabescens</name>
    <dbReference type="NCBI Taxonomy" id="1929756"/>
    <lineage>
        <taxon>Eukaryota</taxon>
        <taxon>Fungi</taxon>
        <taxon>Dikarya</taxon>
        <taxon>Basidiomycota</taxon>
        <taxon>Agaricomycotina</taxon>
        <taxon>Agaricomycetes</taxon>
        <taxon>Agaricomycetidae</taxon>
        <taxon>Agaricales</taxon>
        <taxon>Marasmiineae</taxon>
        <taxon>Physalacriaceae</taxon>
        <taxon>Desarmillaria</taxon>
    </lineage>
</organism>
<keyword evidence="7" id="KW-0378">Hydrolase</keyword>
<evidence type="ECO:0000256" key="3">
    <source>
        <dbReference type="ARBA" id="ARBA00023235"/>
    </source>
</evidence>
<dbReference type="InterPro" id="IPR027417">
    <property type="entry name" value="P-loop_NTPase"/>
</dbReference>
<dbReference type="GO" id="GO:0043138">
    <property type="term" value="F:3'-5' DNA helicase activity"/>
    <property type="evidence" value="ECO:0007669"/>
    <property type="project" value="UniProtKB-EC"/>
</dbReference>
<evidence type="ECO:0000313" key="8">
    <source>
        <dbReference type="Proteomes" id="UP001175211"/>
    </source>
</evidence>
<proteinExistence type="inferred from homology"/>
<protein>
    <recommendedName>
        <fullName evidence="5">DNA 3'-5' helicase</fullName>
        <ecNumber evidence="5">5.6.2.4</ecNumber>
    </recommendedName>
</protein>
<dbReference type="GeneID" id="85364526"/>
<dbReference type="PROSITE" id="PS51192">
    <property type="entry name" value="HELICASE_ATP_BIND_1"/>
    <property type="match status" value="1"/>
</dbReference>
<dbReference type="InterPro" id="IPR014001">
    <property type="entry name" value="Helicase_ATP-bd"/>
</dbReference>
<dbReference type="PANTHER" id="PTHR13710">
    <property type="entry name" value="DNA HELICASE RECQ FAMILY MEMBER"/>
    <property type="match status" value="1"/>
</dbReference>
<comment type="caution">
    <text evidence="7">The sequence shown here is derived from an EMBL/GenBank/DDBJ whole genome shotgun (WGS) entry which is preliminary data.</text>
</comment>
<comment type="catalytic activity">
    <reaction evidence="4">
        <text>Couples ATP hydrolysis with the unwinding of duplex DNA by translocating in the 3'-5' direction.</text>
        <dbReference type="EC" id="5.6.2.4"/>
    </reaction>
</comment>
<evidence type="ECO:0000256" key="4">
    <source>
        <dbReference type="ARBA" id="ARBA00034617"/>
    </source>
</evidence>
<evidence type="ECO:0000259" key="6">
    <source>
        <dbReference type="PROSITE" id="PS51192"/>
    </source>
</evidence>
<dbReference type="PANTHER" id="PTHR13710:SF105">
    <property type="entry name" value="ATP-DEPENDENT DNA HELICASE Q1"/>
    <property type="match status" value="1"/>
</dbReference>
<evidence type="ECO:0000256" key="5">
    <source>
        <dbReference type="ARBA" id="ARBA00034808"/>
    </source>
</evidence>
<dbReference type="EMBL" id="JAUEPS010000058">
    <property type="protein sequence ID" value="KAK0443442.1"/>
    <property type="molecule type" value="Genomic_DNA"/>
</dbReference>
<feature type="domain" description="Helicase ATP-binding" evidence="6">
    <location>
        <begin position="79"/>
        <end position="271"/>
    </location>
</feature>
<dbReference type="Gene3D" id="3.40.50.300">
    <property type="entry name" value="P-loop containing nucleotide triphosphate hydrolases"/>
    <property type="match status" value="1"/>
</dbReference>